<evidence type="ECO:0000313" key="2">
    <source>
        <dbReference type="Proteomes" id="UP000814033"/>
    </source>
</evidence>
<feature type="non-terminal residue" evidence="1">
    <location>
        <position position="1"/>
    </location>
</feature>
<keyword evidence="2" id="KW-1185">Reference proteome</keyword>
<accession>A0ACB8RYW3</accession>
<dbReference type="EMBL" id="MU275878">
    <property type="protein sequence ID" value="KAI0049053.1"/>
    <property type="molecule type" value="Genomic_DNA"/>
</dbReference>
<dbReference type="Proteomes" id="UP000814033">
    <property type="component" value="Unassembled WGS sequence"/>
</dbReference>
<sequence length="87" mass="9449">RPLKTLPSSTLCAELTRPQSPFSMRRQNQTALFCCIIAGNVCGDVWTQTTGSGPFQTHPPAATRARWLYSPRIAPIPASTSFPCTAL</sequence>
<reference evidence="1" key="1">
    <citation type="submission" date="2021-02" db="EMBL/GenBank/DDBJ databases">
        <authorList>
            <consortium name="DOE Joint Genome Institute"/>
            <person name="Ahrendt S."/>
            <person name="Looney B.P."/>
            <person name="Miyauchi S."/>
            <person name="Morin E."/>
            <person name="Drula E."/>
            <person name="Courty P.E."/>
            <person name="Chicoki N."/>
            <person name="Fauchery L."/>
            <person name="Kohler A."/>
            <person name="Kuo A."/>
            <person name="Labutti K."/>
            <person name="Pangilinan J."/>
            <person name="Lipzen A."/>
            <person name="Riley R."/>
            <person name="Andreopoulos W."/>
            <person name="He G."/>
            <person name="Johnson J."/>
            <person name="Barry K.W."/>
            <person name="Grigoriev I.V."/>
            <person name="Nagy L."/>
            <person name="Hibbett D."/>
            <person name="Henrissat B."/>
            <person name="Matheny P.B."/>
            <person name="Labbe J."/>
            <person name="Martin F."/>
        </authorList>
    </citation>
    <scope>NUCLEOTIDE SEQUENCE</scope>
    <source>
        <strain evidence="1">FP105234-sp</strain>
    </source>
</reference>
<evidence type="ECO:0000313" key="1">
    <source>
        <dbReference type="EMBL" id="KAI0049053.1"/>
    </source>
</evidence>
<gene>
    <name evidence="1" type="ORF">FA95DRAFT_1557319</name>
</gene>
<name>A0ACB8RYW3_9AGAM</name>
<comment type="caution">
    <text evidence="1">The sequence shown here is derived from an EMBL/GenBank/DDBJ whole genome shotgun (WGS) entry which is preliminary data.</text>
</comment>
<organism evidence="1 2">
    <name type="scientific">Auriscalpium vulgare</name>
    <dbReference type="NCBI Taxonomy" id="40419"/>
    <lineage>
        <taxon>Eukaryota</taxon>
        <taxon>Fungi</taxon>
        <taxon>Dikarya</taxon>
        <taxon>Basidiomycota</taxon>
        <taxon>Agaricomycotina</taxon>
        <taxon>Agaricomycetes</taxon>
        <taxon>Russulales</taxon>
        <taxon>Auriscalpiaceae</taxon>
        <taxon>Auriscalpium</taxon>
    </lineage>
</organism>
<reference evidence="1" key="2">
    <citation type="journal article" date="2022" name="New Phytol.">
        <title>Evolutionary transition to the ectomycorrhizal habit in the genomes of a hyperdiverse lineage of mushroom-forming fungi.</title>
        <authorList>
            <person name="Looney B."/>
            <person name="Miyauchi S."/>
            <person name="Morin E."/>
            <person name="Drula E."/>
            <person name="Courty P.E."/>
            <person name="Kohler A."/>
            <person name="Kuo A."/>
            <person name="LaButti K."/>
            <person name="Pangilinan J."/>
            <person name="Lipzen A."/>
            <person name="Riley R."/>
            <person name="Andreopoulos W."/>
            <person name="He G."/>
            <person name="Johnson J."/>
            <person name="Nolan M."/>
            <person name="Tritt A."/>
            <person name="Barry K.W."/>
            <person name="Grigoriev I.V."/>
            <person name="Nagy L.G."/>
            <person name="Hibbett D."/>
            <person name="Henrissat B."/>
            <person name="Matheny P.B."/>
            <person name="Labbe J."/>
            <person name="Martin F.M."/>
        </authorList>
    </citation>
    <scope>NUCLEOTIDE SEQUENCE</scope>
    <source>
        <strain evidence="1">FP105234-sp</strain>
    </source>
</reference>
<protein>
    <submittedName>
        <fullName evidence="1">Uncharacterized protein</fullName>
    </submittedName>
</protein>
<proteinExistence type="predicted"/>